<comment type="pathway">
    <text evidence="2 8">Metabolic intermediate biosynthesis; chorismate biosynthesis; chorismate from D-erythrose 4-phosphate and phosphoenolpyruvate: step 3/7.</text>
</comment>
<dbReference type="Pfam" id="PF01220">
    <property type="entry name" value="DHquinase_II"/>
    <property type="match status" value="1"/>
</dbReference>
<keyword evidence="8" id="KW-0028">Amino-acid biosynthesis</keyword>
<feature type="binding site" evidence="8 10">
    <location>
        <position position="75"/>
    </location>
    <ligand>
        <name>substrate</name>
    </ligand>
</feature>
<dbReference type="Gene3D" id="3.40.50.9100">
    <property type="entry name" value="Dehydroquinase, class II"/>
    <property type="match status" value="1"/>
</dbReference>
<dbReference type="EMBL" id="CP040058">
    <property type="protein sequence ID" value="QCP35018.1"/>
    <property type="molecule type" value="Genomic_DNA"/>
</dbReference>
<feature type="binding site" evidence="8 10">
    <location>
        <position position="88"/>
    </location>
    <ligand>
        <name>substrate</name>
    </ligand>
</feature>
<dbReference type="NCBIfam" id="NF003805">
    <property type="entry name" value="PRK05395.1-2"/>
    <property type="match status" value="1"/>
</dbReference>
<evidence type="ECO:0000256" key="9">
    <source>
        <dbReference type="PIRSR" id="PIRSR001399-1"/>
    </source>
</evidence>
<protein>
    <recommendedName>
        <fullName evidence="5 8">3-dehydroquinate dehydratase</fullName>
        <shortName evidence="8">3-dehydroquinase</shortName>
        <ecNumber evidence="5 8">4.2.1.10</ecNumber>
    </recommendedName>
    <alternativeName>
        <fullName evidence="8">Type II DHQase</fullName>
    </alternativeName>
</protein>
<keyword evidence="6 8" id="KW-0057">Aromatic amino acid biosynthesis</keyword>
<feature type="site" description="Transition state stabilizer" evidence="8 11">
    <location>
        <position position="18"/>
    </location>
</feature>
<dbReference type="CDD" id="cd00466">
    <property type="entry name" value="DHQase_II"/>
    <property type="match status" value="1"/>
</dbReference>
<dbReference type="InterPro" id="IPR001874">
    <property type="entry name" value="DHquinase_II"/>
</dbReference>
<feature type="binding site" evidence="8 10">
    <location>
        <begin position="102"/>
        <end position="103"/>
    </location>
    <ligand>
        <name>substrate</name>
    </ligand>
</feature>
<dbReference type="NCBIfam" id="TIGR01088">
    <property type="entry name" value="aroQ"/>
    <property type="match status" value="1"/>
</dbReference>
<evidence type="ECO:0000313" key="12">
    <source>
        <dbReference type="EMBL" id="QCP35018.1"/>
    </source>
</evidence>
<evidence type="ECO:0000313" key="13">
    <source>
        <dbReference type="Proteomes" id="UP000298653"/>
    </source>
</evidence>
<comment type="function">
    <text evidence="8">Catalyzes a trans-dehydration via an enolate intermediate.</text>
</comment>
<dbReference type="RefSeq" id="WP_137328451.1">
    <property type="nucleotide sequence ID" value="NZ_CP040058.1"/>
</dbReference>
<comment type="similarity">
    <text evidence="3 8">Belongs to the type-II 3-dehydroquinase family.</text>
</comment>
<evidence type="ECO:0000256" key="7">
    <source>
        <dbReference type="ARBA" id="ARBA00023239"/>
    </source>
</evidence>
<dbReference type="PANTHER" id="PTHR21272:SF3">
    <property type="entry name" value="CATABOLIC 3-DEHYDROQUINASE"/>
    <property type="match status" value="1"/>
</dbReference>
<dbReference type="GO" id="GO:0009073">
    <property type="term" value="P:aromatic amino acid family biosynthetic process"/>
    <property type="evidence" value="ECO:0007669"/>
    <property type="project" value="UniProtKB-KW"/>
</dbReference>
<evidence type="ECO:0000256" key="6">
    <source>
        <dbReference type="ARBA" id="ARBA00023141"/>
    </source>
</evidence>
<feature type="binding site" evidence="8 10">
    <location>
        <position position="112"/>
    </location>
    <ligand>
        <name>substrate</name>
    </ligand>
</feature>
<dbReference type="InterPro" id="IPR036441">
    <property type="entry name" value="DHquinase_II_sf"/>
</dbReference>
<dbReference type="PANTHER" id="PTHR21272">
    <property type="entry name" value="CATABOLIC 3-DEHYDROQUINASE"/>
    <property type="match status" value="1"/>
</dbReference>
<comment type="subunit">
    <text evidence="4 8">Homododecamer.</text>
</comment>
<feature type="binding site" evidence="8 10">
    <location>
        <position position="81"/>
    </location>
    <ligand>
        <name>substrate</name>
    </ligand>
</feature>
<dbReference type="GO" id="GO:0003855">
    <property type="term" value="F:3-dehydroquinate dehydratase activity"/>
    <property type="evidence" value="ECO:0007669"/>
    <property type="project" value="UniProtKB-UniRule"/>
</dbReference>
<keyword evidence="7 8" id="KW-0456">Lyase</keyword>
<proteinExistence type="inferred from homology"/>
<dbReference type="EC" id="4.2.1.10" evidence="5 8"/>
<dbReference type="HAMAP" id="MF_00169">
    <property type="entry name" value="AroQ"/>
    <property type="match status" value="1"/>
</dbReference>
<dbReference type="GO" id="GO:0019631">
    <property type="term" value="P:quinate catabolic process"/>
    <property type="evidence" value="ECO:0007669"/>
    <property type="project" value="TreeGrafter"/>
</dbReference>
<accession>A0A4P8IBM6</accession>
<evidence type="ECO:0000256" key="1">
    <source>
        <dbReference type="ARBA" id="ARBA00001864"/>
    </source>
</evidence>
<dbReference type="KEGG" id="arf:AR1Y2_1564"/>
<reference evidence="12 13" key="1">
    <citation type="submission" date="2019-05" db="EMBL/GenBank/DDBJ databases">
        <title>Complete genome sequencing of Anaerostipes rhamnosivorans.</title>
        <authorList>
            <person name="Bui T.P.N."/>
            <person name="de Vos W.M."/>
        </authorList>
    </citation>
    <scope>NUCLEOTIDE SEQUENCE [LARGE SCALE GENOMIC DNA]</scope>
    <source>
        <strain evidence="12 13">1y2</strain>
    </source>
</reference>
<feature type="active site" description="Proton donor" evidence="8 9">
    <location>
        <position position="101"/>
    </location>
</feature>
<evidence type="ECO:0000256" key="10">
    <source>
        <dbReference type="PIRSR" id="PIRSR001399-2"/>
    </source>
</evidence>
<evidence type="ECO:0000256" key="5">
    <source>
        <dbReference type="ARBA" id="ARBA00012060"/>
    </source>
</evidence>
<evidence type="ECO:0000256" key="4">
    <source>
        <dbReference type="ARBA" id="ARBA00011193"/>
    </source>
</evidence>
<gene>
    <name evidence="8" type="primary">aroQ</name>
    <name evidence="12" type="ORF">AR1Y2_1564</name>
</gene>
<dbReference type="OrthoDB" id="9790793at2"/>
<evidence type="ECO:0000256" key="3">
    <source>
        <dbReference type="ARBA" id="ARBA00011037"/>
    </source>
</evidence>
<evidence type="ECO:0000256" key="2">
    <source>
        <dbReference type="ARBA" id="ARBA00004902"/>
    </source>
</evidence>
<dbReference type="AlphaFoldDB" id="A0A4P8IBM6"/>
<name>A0A4P8IBM6_9FIRM</name>
<dbReference type="NCBIfam" id="NF003807">
    <property type="entry name" value="PRK05395.1-4"/>
    <property type="match status" value="1"/>
</dbReference>
<dbReference type="GO" id="GO:0009423">
    <property type="term" value="P:chorismate biosynthetic process"/>
    <property type="evidence" value="ECO:0007669"/>
    <property type="project" value="UniProtKB-UniRule"/>
</dbReference>
<dbReference type="GO" id="GO:0008652">
    <property type="term" value="P:amino acid biosynthetic process"/>
    <property type="evidence" value="ECO:0007669"/>
    <property type="project" value="UniProtKB-KW"/>
</dbReference>
<dbReference type="Proteomes" id="UP000298653">
    <property type="component" value="Chromosome"/>
</dbReference>
<evidence type="ECO:0000256" key="8">
    <source>
        <dbReference type="HAMAP-Rule" id="MF_00169"/>
    </source>
</evidence>
<keyword evidence="13" id="KW-1185">Reference proteome</keyword>
<dbReference type="PIRSF" id="PIRSF001399">
    <property type="entry name" value="DHquinase_II"/>
    <property type="match status" value="1"/>
</dbReference>
<sequence>MKKIMMLHCVNHNMYGKRDPEQYGTITLDEINELIAQTAKETGIQVDTFQSNHEGEMVDKIHQVFYEKYDGVIINPGAWTHYNYAIHDALEILECPILEVHMSNIFNREDFRSHSVIAPVAAGMIAGMGESAYTLAVKAFGEMFKRTSN</sequence>
<feature type="active site" description="Proton acceptor" evidence="8 9">
    <location>
        <position position="23"/>
    </location>
</feature>
<comment type="catalytic activity">
    <reaction evidence="1 8">
        <text>3-dehydroquinate = 3-dehydroshikimate + H2O</text>
        <dbReference type="Rhea" id="RHEA:21096"/>
        <dbReference type="ChEBI" id="CHEBI:15377"/>
        <dbReference type="ChEBI" id="CHEBI:16630"/>
        <dbReference type="ChEBI" id="CHEBI:32364"/>
        <dbReference type="EC" id="4.2.1.10"/>
    </reaction>
</comment>
<evidence type="ECO:0000256" key="11">
    <source>
        <dbReference type="PIRSR" id="PIRSR001399-3"/>
    </source>
</evidence>
<organism evidence="12 13">
    <name type="scientific">Anaerostipes rhamnosivorans</name>
    <dbReference type="NCBI Taxonomy" id="1229621"/>
    <lineage>
        <taxon>Bacteria</taxon>
        <taxon>Bacillati</taxon>
        <taxon>Bacillota</taxon>
        <taxon>Clostridia</taxon>
        <taxon>Lachnospirales</taxon>
        <taxon>Lachnospiraceae</taxon>
        <taxon>Anaerostipes</taxon>
    </lineage>
</organism>
<dbReference type="UniPathway" id="UPA00053">
    <property type="reaction ID" value="UER00086"/>
</dbReference>
<dbReference type="SUPFAM" id="SSF52304">
    <property type="entry name" value="Type II 3-dehydroquinate dehydratase"/>
    <property type="match status" value="1"/>
</dbReference>